<evidence type="ECO:0000313" key="6">
    <source>
        <dbReference type="EMBL" id="KAF5366072.1"/>
    </source>
</evidence>
<gene>
    <name evidence="6" type="ORF">D9757_012376</name>
</gene>
<dbReference type="GO" id="GO:0016491">
    <property type="term" value="F:oxidoreductase activity"/>
    <property type="evidence" value="ECO:0007669"/>
    <property type="project" value="UniProtKB-KW"/>
</dbReference>
<dbReference type="PANTHER" id="PTHR47706:SF4">
    <property type="entry name" value="NMRA-LIKE DOMAIN-CONTAINING PROTEIN"/>
    <property type="match status" value="1"/>
</dbReference>
<dbReference type="InterPro" id="IPR051609">
    <property type="entry name" value="NmrA/Isoflavone_reductase-like"/>
</dbReference>
<reference evidence="6 7" key="1">
    <citation type="journal article" date="2020" name="ISME J.">
        <title>Uncovering the hidden diversity of litter-decomposition mechanisms in mushroom-forming fungi.</title>
        <authorList>
            <person name="Floudas D."/>
            <person name="Bentzer J."/>
            <person name="Ahren D."/>
            <person name="Johansson T."/>
            <person name="Persson P."/>
            <person name="Tunlid A."/>
        </authorList>
    </citation>
    <scope>NUCLEOTIDE SEQUENCE [LARGE SCALE GENOMIC DNA]</scope>
    <source>
        <strain evidence="6 7">CBS 406.79</strain>
    </source>
</reference>
<evidence type="ECO:0000313" key="7">
    <source>
        <dbReference type="Proteomes" id="UP000518752"/>
    </source>
</evidence>
<dbReference type="SUPFAM" id="SSF51735">
    <property type="entry name" value="NAD(P)-binding Rossmann-fold domains"/>
    <property type="match status" value="1"/>
</dbReference>
<dbReference type="PANTHER" id="PTHR47706">
    <property type="entry name" value="NMRA-LIKE FAMILY PROTEIN"/>
    <property type="match status" value="1"/>
</dbReference>
<dbReference type="Proteomes" id="UP000518752">
    <property type="component" value="Unassembled WGS sequence"/>
</dbReference>
<feature type="region of interest" description="Disordered" evidence="4">
    <location>
        <begin position="262"/>
        <end position="292"/>
    </location>
</feature>
<dbReference type="AlphaFoldDB" id="A0A8H5GJJ8"/>
<proteinExistence type="inferred from homology"/>
<evidence type="ECO:0000256" key="1">
    <source>
        <dbReference type="ARBA" id="ARBA00005725"/>
    </source>
</evidence>
<protein>
    <recommendedName>
        <fullName evidence="5">NmrA-like domain-containing protein</fullName>
    </recommendedName>
</protein>
<dbReference type="Pfam" id="PF05368">
    <property type="entry name" value="NmrA"/>
    <property type="match status" value="1"/>
</dbReference>
<sequence length="292" mass="31302">MSSTRTIAIVGAGLVGTPIARALLNAPTKPKVIILTRPESSGKALPDDISSIATIPVDYSDVAAVTKVFKDHSVDVVVSTLPTAGFEAQYSLANAAQASGTIKLFVPSEWGIPTEGAKANGEDNFFAKKDEFVEHLKSIKLPFTRFYTGFFFGGLRWIAGIEENGKVNTYGKGESKFSATSESDIGGYTAHVLTALPLDSPHLVNKSLRLEGDRVNFQDLARIYGKPLAYVPDGEKLPGSTDGEIFFRTYLQVEAEAGRASSGWNRKAGKDDGTAGSTNGLWEGHVWDKVQA</sequence>
<dbReference type="OrthoDB" id="5283654at2759"/>
<feature type="domain" description="NmrA-like" evidence="5">
    <location>
        <begin position="4"/>
        <end position="226"/>
    </location>
</feature>
<dbReference type="InterPro" id="IPR036291">
    <property type="entry name" value="NAD(P)-bd_dom_sf"/>
</dbReference>
<dbReference type="EMBL" id="JAACJN010000158">
    <property type="protein sequence ID" value="KAF5366072.1"/>
    <property type="molecule type" value="Genomic_DNA"/>
</dbReference>
<comment type="similarity">
    <text evidence="1">Belongs to the NmrA-type oxidoreductase family. Isoflavone reductase subfamily.</text>
</comment>
<evidence type="ECO:0000259" key="5">
    <source>
        <dbReference type="Pfam" id="PF05368"/>
    </source>
</evidence>
<dbReference type="InterPro" id="IPR008030">
    <property type="entry name" value="NmrA-like"/>
</dbReference>
<accession>A0A8H5GJJ8</accession>
<evidence type="ECO:0000256" key="3">
    <source>
        <dbReference type="ARBA" id="ARBA00023002"/>
    </source>
</evidence>
<keyword evidence="2" id="KW-0521">NADP</keyword>
<dbReference type="Gene3D" id="3.40.50.720">
    <property type="entry name" value="NAD(P)-binding Rossmann-like Domain"/>
    <property type="match status" value="1"/>
</dbReference>
<evidence type="ECO:0000256" key="4">
    <source>
        <dbReference type="SAM" id="MobiDB-lite"/>
    </source>
</evidence>
<name>A0A8H5GJJ8_9AGAR</name>
<comment type="caution">
    <text evidence="6">The sequence shown here is derived from an EMBL/GenBank/DDBJ whole genome shotgun (WGS) entry which is preliminary data.</text>
</comment>
<evidence type="ECO:0000256" key="2">
    <source>
        <dbReference type="ARBA" id="ARBA00022857"/>
    </source>
</evidence>
<keyword evidence="7" id="KW-1185">Reference proteome</keyword>
<organism evidence="6 7">
    <name type="scientific">Collybiopsis confluens</name>
    <dbReference type="NCBI Taxonomy" id="2823264"/>
    <lineage>
        <taxon>Eukaryota</taxon>
        <taxon>Fungi</taxon>
        <taxon>Dikarya</taxon>
        <taxon>Basidiomycota</taxon>
        <taxon>Agaricomycotina</taxon>
        <taxon>Agaricomycetes</taxon>
        <taxon>Agaricomycetidae</taxon>
        <taxon>Agaricales</taxon>
        <taxon>Marasmiineae</taxon>
        <taxon>Omphalotaceae</taxon>
        <taxon>Collybiopsis</taxon>
    </lineage>
</organism>
<keyword evidence="3" id="KW-0560">Oxidoreductase</keyword>